<dbReference type="SUPFAM" id="SSF46689">
    <property type="entry name" value="Homeodomain-like"/>
    <property type="match status" value="1"/>
</dbReference>
<dbReference type="PROSITE" id="PS01081">
    <property type="entry name" value="HTH_TETR_1"/>
    <property type="match status" value="1"/>
</dbReference>
<keyword evidence="7" id="KW-1185">Reference proteome</keyword>
<dbReference type="Gene3D" id="1.10.10.60">
    <property type="entry name" value="Homeodomain-like"/>
    <property type="match status" value="1"/>
</dbReference>
<dbReference type="Proteomes" id="UP000323300">
    <property type="component" value="Unassembled WGS sequence"/>
</dbReference>
<organism evidence="6 7">
    <name type="scientific">Neomesorhizobium albiziae</name>
    <dbReference type="NCBI Taxonomy" id="335020"/>
    <lineage>
        <taxon>Bacteria</taxon>
        <taxon>Pseudomonadati</taxon>
        <taxon>Pseudomonadota</taxon>
        <taxon>Alphaproteobacteria</taxon>
        <taxon>Hyphomicrobiales</taxon>
        <taxon>Phyllobacteriaceae</taxon>
        <taxon>Neomesorhizobium</taxon>
    </lineage>
</organism>
<evidence type="ECO:0000259" key="5">
    <source>
        <dbReference type="PROSITE" id="PS50977"/>
    </source>
</evidence>
<dbReference type="InterPro" id="IPR001647">
    <property type="entry name" value="HTH_TetR"/>
</dbReference>
<gene>
    <name evidence="6" type="ORF">SAMN04488498_107141</name>
</gene>
<evidence type="ECO:0000313" key="6">
    <source>
        <dbReference type="EMBL" id="SFK51078.1"/>
    </source>
</evidence>
<dbReference type="PROSITE" id="PS50977">
    <property type="entry name" value="HTH_TETR_2"/>
    <property type="match status" value="1"/>
</dbReference>
<dbReference type="AlphaFoldDB" id="A0A1I4A424"/>
<evidence type="ECO:0000256" key="3">
    <source>
        <dbReference type="ARBA" id="ARBA00023163"/>
    </source>
</evidence>
<evidence type="ECO:0000313" key="7">
    <source>
        <dbReference type="Proteomes" id="UP000323300"/>
    </source>
</evidence>
<dbReference type="InterPro" id="IPR050109">
    <property type="entry name" value="HTH-type_TetR-like_transc_reg"/>
</dbReference>
<dbReference type="PRINTS" id="PR00455">
    <property type="entry name" value="HTHTETR"/>
</dbReference>
<dbReference type="InterPro" id="IPR041490">
    <property type="entry name" value="KstR2_TetR_C"/>
</dbReference>
<accession>A0A1I4A424</accession>
<dbReference type="GO" id="GO:0003700">
    <property type="term" value="F:DNA-binding transcription factor activity"/>
    <property type="evidence" value="ECO:0007669"/>
    <property type="project" value="TreeGrafter"/>
</dbReference>
<dbReference type="InterPro" id="IPR009057">
    <property type="entry name" value="Homeodomain-like_sf"/>
</dbReference>
<dbReference type="InterPro" id="IPR023772">
    <property type="entry name" value="DNA-bd_HTH_TetR-type_CS"/>
</dbReference>
<feature type="DNA-binding region" description="H-T-H motif" evidence="4">
    <location>
        <begin position="34"/>
        <end position="53"/>
    </location>
</feature>
<dbReference type="RefSeq" id="WP_188130422.1">
    <property type="nucleotide sequence ID" value="NZ_BSPE01000070.1"/>
</dbReference>
<evidence type="ECO:0000256" key="4">
    <source>
        <dbReference type="PROSITE-ProRule" id="PRU00335"/>
    </source>
</evidence>
<dbReference type="EMBL" id="FOSL01000007">
    <property type="protein sequence ID" value="SFK51078.1"/>
    <property type="molecule type" value="Genomic_DNA"/>
</dbReference>
<dbReference type="SUPFAM" id="SSF48498">
    <property type="entry name" value="Tetracyclin repressor-like, C-terminal domain"/>
    <property type="match status" value="1"/>
</dbReference>
<dbReference type="Gene3D" id="1.10.357.10">
    <property type="entry name" value="Tetracycline Repressor, domain 2"/>
    <property type="match status" value="1"/>
</dbReference>
<reference evidence="6 7" key="1">
    <citation type="submission" date="2016-10" db="EMBL/GenBank/DDBJ databases">
        <authorList>
            <person name="Varghese N."/>
            <person name="Submissions S."/>
        </authorList>
    </citation>
    <scope>NUCLEOTIDE SEQUENCE [LARGE SCALE GENOMIC DNA]</scope>
    <source>
        <strain evidence="6 7">DSM 21822</strain>
    </source>
</reference>
<proteinExistence type="predicted"/>
<name>A0A1I4A424_9HYPH</name>
<protein>
    <submittedName>
        <fullName evidence="6">Transcriptional regulator, TetR family</fullName>
    </submittedName>
</protein>
<dbReference type="Pfam" id="PF17932">
    <property type="entry name" value="TetR_C_24"/>
    <property type="match status" value="1"/>
</dbReference>
<keyword evidence="1" id="KW-0805">Transcription regulation</keyword>
<sequence>MTLSVREHVADDSRSDILFVAAECFMERGYNATSIDDVARRLGATKGRIYHYFPSKADLFAGVFRFGMDRIFAAVEPYRNMPGPAAERWKKLAFIHTVRMMKSKTLAKVVWEGVEMHLRGATTPQQRIELDGLIRYRNGYSDIFRETIAQAREEGDFHFADLGITVQAMFMALNSPMFWYVPRPGETDEDIHNIANQIVAFAHRGLGGKEET</sequence>
<keyword evidence="3" id="KW-0804">Transcription</keyword>
<evidence type="ECO:0000256" key="2">
    <source>
        <dbReference type="ARBA" id="ARBA00023125"/>
    </source>
</evidence>
<dbReference type="PANTHER" id="PTHR30055:SF234">
    <property type="entry name" value="HTH-TYPE TRANSCRIPTIONAL REGULATOR BETI"/>
    <property type="match status" value="1"/>
</dbReference>
<dbReference type="Pfam" id="PF00440">
    <property type="entry name" value="TetR_N"/>
    <property type="match status" value="1"/>
</dbReference>
<dbReference type="PANTHER" id="PTHR30055">
    <property type="entry name" value="HTH-TYPE TRANSCRIPTIONAL REGULATOR RUTR"/>
    <property type="match status" value="1"/>
</dbReference>
<dbReference type="GO" id="GO:0000976">
    <property type="term" value="F:transcription cis-regulatory region binding"/>
    <property type="evidence" value="ECO:0007669"/>
    <property type="project" value="TreeGrafter"/>
</dbReference>
<dbReference type="InterPro" id="IPR036271">
    <property type="entry name" value="Tet_transcr_reg_TetR-rel_C_sf"/>
</dbReference>
<feature type="domain" description="HTH tetR-type" evidence="5">
    <location>
        <begin position="11"/>
        <end position="71"/>
    </location>
</feature>
<evidence type="ECO:0000256" key="1">
    <source>
        <dbReference type="ARBA" id="ARBA00023015"/>
    </source>
</evidence>
<keyword evidence="2 4" id="KW-0238">DNA-binding</keyword>